<sequence length="307" mass="33790">MRSRIIYASYVAIILGAASVAASPLPADAEDEVPVRMNAAIRVGLYINPEDQTPLDADWETRSAAVYAMCIAGHVCLGVEGSGSDEKIVESKPKPYKSARTRLDERKQPTKKGKELVDTEFYVSLGVGVKWSRWNHPPTRENLIQALKDIQKLKEDYSKTMVFGQGKPFILAALAYLRSEGALSRTSEHYPATYKKLYENTATLLDALKAEPTSEAFKKIKNDLDQQRKRRENPPETSSSDPSHHARIPPLPATANNNQFSADASLNPSIENLIQTGASVDPSIKNLIQTGASVDPSIKNLLDEEGR</sequence>
<name>A0AA38UCE4_9AGAR</name>
<gene>
    <name evidence="3" type="ORF">F5878DRAFT_643564</name>
</gene>
<accession>A0AA38UCE4</accession>
<protein>
    <submittedName>
        <fullName evidence="3">Uncharacterized protein</fullName>
    </submittedName>
</protein>
<dbReference type="EMBL" id="MU806322">
    <property type="protein sequence ID" value="KAJ3836415.1"/>
    <property type="molecule type" value="Genomic_DNA"/>
</dbReference>
<reference evidence="3" key="1">
    <citation type="submission" date="2022-08" db="EMBL/GenBank/DDBJ databases">
        <authorList>
            <consortium name="DOE Joint Genome Institute"/>
            <person name="Min B."/>
            <person name="Riley R."/>
            <person name="Sierra-Patev S."/>
            <person name="Naranjo-Ortiz M."/>
            <person name="Looney B."/>
            <person name="Konkel Z."/>
            <person name="Slot J.C."/>
            <person name="Sakamoto Y."/>
            <person name="Steenwyk J.L."/>
            <person name="Rokas A."/>
            <person name="Carro J."/>
            <person name="Camarero S."/>
            <person name="Ferreira P."/>
            <person name="Molpeceres G."/>
            <person name="Ruiz-Duenas F.J."/>
            <person name="Serrano A."/>
            <person name="Henrissat B."/>
            <person name="Drula E."/>
            <person name="Hughes K.W."/>
            <person name="Mata J.L."/>
            <person name="Ishikawa N.K."/>
            <person name="Vargas-Isla R."/>
            <person name="Ushijima S."/>
            <person name="Smith C.A."/>
            <person name="Ahrendt S."/>
            <person name="Andreopoulos W."/>
            <person name="He G."/>
            <person name="Labutti K."/>
            <person name="Lipzen A."/>
            <person name="Ng V."/>
            <person name="Sandor L."/>
            <person name="Barry K."/>
            <person name="Martinez A.T."/>
            <person name="Xiao Y."/>
            <person name="Gibbons J.G."/>
            <person name="Terashima K."/>
            <person name="Hibbett D.S."/>
            <person name="Grigoriev I.V."/>
        </authorList>
    </citation>
    <scope>NUCLEOTIDE SEQUENCE</scope>
    <source>
        <strain evidence="3">TFB9207</strain>
    </source>
</reference>
<organism evidence="3 4">
    <name type="scientific">Lentinula raphanica</name>
    <dbReference type="NCBI Taxonomy" id="153919"/>
    <lineage>
        <taxon>Eukaryota</taxon>
        <taxon>Fungi</taxon>
        <taxon>Dikarya</taxon>
        <taxon>Basidiomycota</taxon>
        <taxon>Agaricomycotina</taxon>
        <taxon>Agaricomycetes</taxon>
        <taxon>Agaricomycetidae</taxon>
        <taxon>Agaricales</taxon>
        <taxon>Marasmiineae</taxon>
        <taxon>Omphalotaceae</taxon>
        <taxon>Lentinula</taxon>
    </lineage>
</organism>
<dbReference type="Proteomes" id="UP001163846">
    <property type="component" value="Unassembled WGS sequence"/>
</dbReference>
<feature type="compositionally biased region" description="Basic and acidic residues" evidence="1">
    <location>
        <begin position="101"/>
        <end position="111"/>
    </location>
</feature>
<evidence type="ECO:0000313" key="3">
    <source>
        <dbReference type="EMBL" id="KAJ3836415.1"/>
    </source>
</evidence>
<feature type="chain" id="PRO_5041303509" evidence="2">
    <location>
        <begin position="30"/>
        <end position="307"/>
    </location>
</feature>
<feature type="compositionally biased region" description="Polar residues" evidence="1">
    <location>
        <begin position="254"/>
        <end position="264"/>
    </location>
</feature>
<keyword evidence="4" id="KW-1185">Reference proteome</keyword>
<evidence type="ECO:0000256" key="1">
    <source>
        <dbReference type="SAM" id="MobiDB-lite"/>
    </source>
</evidence>
<feature type="signal peptide" evidence="2">
    <location>
        <begin position="1"/>
        <end position="29"/>
    </location>
</feature>
<proteinExistence type="predicted"/>
<evidence type="ECO:0000256" key="2">
    <source>
        <dbReference type="SAM" id="SignalP"/>
    </source>
</evidence>
<evidence type="ECO:0000313" key="4">
    <source>
        <dbReference type="Proteomes" id="UP001163846"/>
    </source>
</evidence>
<comment type="caution">
    <text evidence="3">The sequence shown here is derived from an EMBL/GenBank/DDBJ whole genome shotgun (WGS) entry which is preliminary data.</text>
</comment>
<feature type="region of interest" description="Disordered" evidence="1">
    <location>
        <begin position="85"/>
        <end position="111"/>
    </location>
</feature>
<dbReference type="AlphaFoldDB" id="A0AA38UCE4"/>
<keyword evidence="2" id="KW-0732">Signal</keyword>
<feature type="region of interest" description="Disordered" evidence="1">
    <location>
        <begin position="222"/>
        <end position="264"/>
    </location>
</feature>